<keyword evidence="2" id="KW-1185">Reference proteome</keyword>
<protein>
    <submittedName>
        <fullName evidence="1">Uncharacterized protein</fullName>
    </submittedName>
</protein>
<gene>
    <name evidence="1" type="ORF">VP01_60g1</name>
</gene>
<name>A0A0L6UGZ3_9BASI</name>
<accession>A0A0L6UGZ3</accession>
<organism evidence="1 2">
    <name type="scientific">Puccinia sorghi</name>
    <dbReference type="NCBI Taxonomy" id="27349"/>
    <lineage>
        <taxon>Eukaryota</taxon>
        <taxon>Fungi</taxon>
        <taxon>Dikarya</taxon>
        <taxon>Basidiomycota</taxon>
        <taxon>Pucciniomycotina</taxon>
        <taxon>Pucciniomycetes</taxon>
        <taxon>Pucciniales</taxon>
        <taxon>Pucciniaceae</taxon>
        <taxon>Puccinia</taxon>
    </lineage>
</organism>
<dbReference type="Proteomes" id="UP000037035">
    <property type="component" value="Unassembled WGS sequence"/>
</dbReference>
<reference evidence="1 2" key="1">
    <citation type="submission" date="2015-08" db="EMBL/GenBank/DDBJ databases">
        <title>Next Generation Sequencing and Analysis of the Genome of Puccinia sorghi L Schw, the Causal Agent of Maize Common Rust.</title>
        <authorList>
            <person name="Rochi L."/>
            <person name="Burguener G."/>
            <person name="Darino M."/>
            <person name="Turjanski A."/>
            <person name="Kreff E."/>
            <person name="Dieguez M.J."/>
            <person name="Sacco F."/>
        </authorList>
    </citation>
    <scope>NUCLEOTIDE SEQUENCE [LARGE SCALE GENOMIC DNA]</scope>
    <source>
        <strain evidence="1 2">RO10H11247</strain>
    </source>
</reference>
<comment type="caution">
    <text evidence="1">The sequence shown here is derived from an EMBL/GenBank/DDBJ whole genome shotgun (WGS) entry which is preliminary data.</text>
</comment>
<evidence type="ECO:0000313" key="1">
    <source>
        <dbReference type="EMBL" id="KNZ47829.1"/>
    </source>
</evidence>
<dbReference type="AlphaFoldDB" id="A0A0L6UGZ3"/>
<evidence type="ECO:0000313" key="2">
    <source>
        <dbReference type="Proteomes" id="UP000037035"/>
    </source>
</evidence>
<sequence length="148" mass="17891">MKREDLSSSLVYKQSTYCNHPIFAQEVIPNNQKWRWQDLGKLVHLVQHPKVSWVTKVPGGSPKQCLSLPILMRLLYLNRIEKKLKHNNMMPTTLSGKIQVLTFYLDQFRQQEIQHEIQAWRHRQWIVSCWEERMRLTYINVLYMGLWR</sequence>
<dbReference type="VEuPathDB" id="FungiDB:VP01_60g1"/>
<dbReference type="EMBL" id="LAVV01011386">
    <property type="protein sequence ID" value="KNZ47829.1"/>
    <property type="molecule type" value="Genomic_DNA"/>
</dbReference>
<proteinExistence type="predicted"/>